<proteinExistence type="predicted"/>
<name>A0A0H4TPB1_9BACT</name>
<organism evidence="1">
    <name type="scientific">uncultured Parcubacteria bacterium Rifle_16ft_4_minimus_37658</name>
    <dbReference type="NCBI Taxonomy" id="1665141"/>
    <lineage>
        <taxon>Bacteria</taxon>
        <taxon>Candidatus Parcubacteria</taxon>
        <taxon>environmental samples</taxon>
    </lineage>
</organism>
<sequence>MDHLENQETPYFTESEGVEKLGVRVRISWKIRGHVVGSEGMVIRMFRVTDAGFSVLIKCVTAEGETVSQLFNKRGYESWVNELPGTAADVRPGANNTPLYKLLTRWPFIK</sequence>
<evidence type="ECO:0000313" key="1">
    <source>
        <dbReference type="EMBL" id="AKQ02559.1"/>
    </source>
</evidence>
<dbReference type="AlphaFoldDB" id="A0A0H4TPB1"/>
<protein>
    <submittedName>
        <fullName evidence="1">Uncharacterized protein</fullName>
    </submittedName>
</protein>
<reference evidence="1" key="1">
    <citation type="journal article" date="2015" name="ISME J.">
        <title>Aquifer environment selects for microbial species cohorts in sediment and groundwater.</title>
        <authorList>
            <person name="Hug L.A."/>
            <person name="Thomas B.C."/>
            <person name="Brown C.T."/>
            <person name="Frischkorn K.R."/>
            <person name="Williams K.H."/>
            <person name="Tringe S.G."/>
            <person name="Banfield J.F."/>
        </authorList>
    </citation>
    <scope>NUCLEOTIDE SEQUENCE</scope>
</reference>
<dbReference type="EMBL" id="KT007001">
    <property type="protein sequence ID" value="AKQ02559.1"/>
    <property type="molecule type" value="Genomic_DNA"/>
</dbReference>
<accession>A0A0H4TPB1</accession>